<feature type="signal peptide" evidence="1">
    <location>
        <begin position="1"/>
        <end position="27"/>
    </location>
</feature>
<proteinExistence type="predicted"/>
<reference evidence="2 3" key="1">
    <citation type="submission" date="2016-10" db="EMBL/GenBank/DDBJ databases">
        <authorList>
            <person name="de Groot N.N."/>
        </authorList>
    </citation>
    <scope>NUCLEOTIDE SEQUENCE [LARGE SCALE GENOMIC DNA]</scope>
    <source>
        <strain evidence="2 3">DSM 3217</strain>
    </source>
</reference>
<protein>
    <submittedName>
        <fullName evidence="2">Uncharacterized protein</fullName>
    </submittedName>
</protein>
<keyword evidence="1" id="KW-0732">Signal</keyword>
<organism evidence="2 3">
    <name type="scientific">Eubacterium oxidoreducens</name>
    <dbReference type="NCBI Taxonomy" id="1732"/>
    <lineage>
        <taxon>Bacteria</taxon>
        <taxon>Bacillati</taxon>
        <taxon>Bacillota</taxon>
        <taxon>Clostridia</taxon>
        <taxon>Eubacteriales</taxon>
        <taxon>Eubacteriaceae</taxon>
        <taxon>Eubacterium</taxon>
    </lineage>
</organism>
<dbReference type="EMBL" id="FMXR01000004">
    <property type="protein sequence ID" value="SDB02957.1"/>
    <property type="molecule type" value="Genomic_DNA"/>
</dbReference>
<sequence length="327" mass="37186">MKKMFVTLSLIIALLGTTCLPLMTAQAQTCTHDWSDWVVEEEATCTTTGTQTRTCSQCGAEQTQTIAATGHTWGEWDVDEDPTCTEAGSEYRWCENCDAEQTRTVAVTGHNWGKWKTKKKATTMQAGKKVRECKYCDATQKKKIAKKKMTASMKKAKKVANDYMKAAKAYDVNKMNSLFANKKCSTGYPTSVVDGYLKKYNKKYLKWKFVDVKKDGKIYKVKMKVTRPDMYNNFYKAVDDTLTWYLGMSLFYSEPSKSALFQKYNANLVKYLKKFAKKSKKTDTTTITLKIKKTKKGWKIVKKTKAIVDIACGYANAGMDAAYDEWD</sequence>
<dbReference type="Proteomes" id="UP000199228">
    <property type="component" value="Unassembled WGS sequence"/>
</dbReference>
<evidence type="ECO:0000313" key="2">
    <source>
        <dbReference type="EMBL" id="SDB02957.1"/>
    </source>
</evidence>
<dbReference type="AlphaFoldDB" id="A0A1G6A3E2"/>
<keyword evidence="3" id="KW-1185">Reference proteome</keyword>
<name>A0A1G6A3E2_EUBOX</name>
<evidence type="ECO:0000313" key="3">
    <source>
        <dbReference type="Proteomes" id="UP000199228"/>
    </source>
</evidence>
<dbReference type="OrthoDB" id="2046424at2"/>
<evidence type="ECO:0000256" key="1">
    <source>
        <dbReference type="SAM" id="SignalP"/>
    </source>
</evidence>
<gene>
    <name evidence="2" type="ORF">SAMN02910417_00217</name>
</gene>
<dbReference type="RefSeq" id="WP_090171192.1">
    <property type="nucleotide sequence ID" value="NZ_FMXR01000004.1"/>
</dbReference>
<accession>A0A1G6A3E2</accession>
<dbReference type="STRING" id="1732.SAMN02910417_00217"/>
<feature type="chain" id="PRO_5011643218" evidence="1">
    <location>
        <begin position="28"/>
        <end position="327"/>
    </location>
</feature>